<organism evidence="3 4">
    <name type="scientific">Actinacidiphila yanglinensis</name>
    <dbReference type="NCBI Taxonomy" id="310779"/>
    <lineage>
        <taxon>Bacteria</taxon>
        <taxon>Bacillati</taxon>
        <taxon>Actinomycetota</taxon>
        <taxon>Actinomycetes</taxon>
        <taxon>Kitasatosporales</taxon>
        <taxon>Streptomycetaceae</taxon>
        <taxon>Actinacidiphila</taxon>
    </lineage>
</organism>
<proteinExistence type="predicted"/>
<dbReference type="PANTHER" id="PTHR36183:SF2">
    <property type="entry name" value="BETA-GLUCURONIDASE C-TERMINAL DOMAIN-CONTAINING PROTEIN"/>
    <property type="match status" value="1"/>
</dbReference>
<keyword evidence="1" id="KW-0732">Signal</keyword>
<sequence>MTISLTPRRLRRTRLTTLAVAAAVAGATLLGTGPVNAATRASADGASADALPIAVHPDQLGKQLNAGFVGFSFGAATVASDSYADTDFAGYLRTLGPHGVIRVGGNSGDATFWTSTGEAAPSWATSGTITPDKLRHLATIVRGAGWKMILAVNLKHPDPARAADEATYARQILGDSLLAIEIGNEPNFYYSTPAAYYADFESDAAAIEQAVPGVGITGPDAETNHSSWLGDFAGLEAGHPDVTEISDHTYPASTCGDSVATIPELLGTGSVQYETANAQAALAAAAQLGVPAAMTETNSVVCAGTPGVSDAFASSLWALDYNLLIAQQGIVNADFMDGTNAAGCDPYSPLCPGTGDLTAEPVYYGMLATELVGTGRFAALDNPDAADVRAYALRNGHRLTVVLDDVQDPAANGAKTVTLDLGGDFGAGHLTALTTSSAAGLSATTGITLGGQQVGAHGAFAKPRSTPVAVHGRSATVTVSAGSAAIIQFG</sequence>
<dbReference type="Pfam" id="PF16862">
    <property type="entry name" value="Glyco_hydro_79C"/>
    <property type="match status" value="1"/>
</dbReference>
<feature type="signal peptide" evidence="1">
    <location>
        <begin position="1"/>
        <end position="37"/>
    </location>
</feature>
<dbReference type="EMBL" id="FNVU01000003">
    <property type="protein sequence ID" value="SEG10778.1"/>
    <property type="molecule type" value="Genomic_DNA"/>
</dbReference>
<dbReference type="Proteomes" id="UP000236754">
    <property type="component" value="Unassembled WGS sequence"/>
</dbReference>
<reference evidence="3 4" key="1">
    <citation type="submission" date="2016-10" db="EMBL/GenBank/DDBJ databases">
        <authorList>
            <person name="de Groot N.N."/>
        </authorList>
    </citation>
    <scope>NUCLEOTIDE SEQUENCE [LARGE SCALE GENOMIC DNA]</scope>
    <source>
        <strain evidence="3 4">CGMCC 4.2023</strain>
    </source>
</reference>
<dbReference type="InterPro" id="IPR017853">
    <property type="entry name" value="GH"/>
</dbReference>
<dbReference type="RefSeq" id="WP_146088218.1">
    <property type="nucleotide sequence ID" value="NZ_FNVU01000003.1"/>
</dbReference>
<dbReference type="PROSITE" id="PS51318">
    <property type="entry name" value="TAT"/>
    <property type="match status" value="1"/>
</dbReference>
<gene>
    <name evidence="3" type="ORF">SAMN05216223_103254</name>
</gene>
<dbReference type="OrthoDB" id="5166947at2"/>
<dbReference type="InterPro" id="IPR031728">
    <property type="entry name" value="GlcAase_C"/>
</dbReference>
<dbReference type="InterPro" id="IPR006311">
    <property type="entry name" value="TAT_signal"/>
</dbReference>
<feature type="domain" description="Beta-glucuronidase C-terminal" evidence="2">
    <location>
        <begin position="390"/>
        <end position="486"/>
    </location>
</feature>
<dbReference type="Gene3D" id="3.20.20.80">
    <property type="entry name" value="Glycosidases"/>
    <property type="match status" value="1"/>
</dbReference>
<accession>A0A1H5XG83</accession>
<dbReference type="AlphaFoldDB" id="A0A1H5XG83"/>
<name>A0A1H5XG83_9ACTN</name>
<dbReference type="InterPro" id="IPR052974">
    <property type="entry name" value="GH79_Enzymes"/>
</dbReference>
<feature type="chain" id="PRO_5009289390" description="Beta-glucuronidase C-terminal domain-containing protein" evidence="1">
    <location>
        <begin position="38"/>
        <end position="490"/>
    </location>
</feature>
<keyword evidence="4" id="KW-1185">Reference proteome</keyword>
<protein>
    <recommendedName>
        <fullName evidence="2">Beta-glucuronidase C-terminal domain-containing protein</fullName>
    </recommendedName>
</protein>
<dbReference type="InterPro" id="IPR013780">
    <property type="entry name" value="Glyco_hydro_b"/>
</dbReference>
<evidence type="ECO:0000259" key="2">
    <source>
        <dbReference type="Pfam" id="PF16862"/>
    </source>
</evidence>
<evidence type="ECO:0000313" key="4">
    <source>
        <dbReference type="Proteomes" id="UP000236754"/>
    </source>
</evidence>
<dbReference type="Gene3D" id="2.60.40.1180">
    <property type="entry name" value="Golgi alpha-mannosidase II"/>
    <property type="match status" value="1"/>
</dbReference>
<evidence type="ECO:0000313" key="3">
    <source>
        <dbReference type="EMBL" id="SEG10778.1"/>
    </source>
</evidence>
<dbReference type="SUPFAM" id="SSF51445">
    <property type="entry name" value="(Trans)glycosidases"/>
    <property type="match status" value="1"/>
</dbReference>
<dbReference type="PANTHER" id="PTHR36183">
    <property type="entry name" value="BETA-GLUCURONIDASE"/>
    <property type="match status" value="1"/>
</dbReference>
<evidence type="ECO:0000256" key="1">
    <source>
        <dbReference type="SAM" id="SignalP"/>
    </source>
</evidence>